<evidence type="ECO:0000313" key="2">
    <source>
        <dbReference type="EMBL" id="MDT0445636.1"/>
    </source>
</evidence>
<protein>
    <recommendedName>
        <fullName evidence="4">Excreted virulence factor EspC (Type VII ESX diderm)</fullName>
    </recommendedName>
</protein>
<reference evidence="3" key="1">
    <citation type="submission" date="2023-07" db="EMBL/GenBank/DDBJ databases">
        <title>30 novel species of actinomycetes from the DSMZ collection.</title>
        <authorList>
            <person name="Nouioui I."/>
        </authorList>
    </citation>
    <scope>NUCLEOTIDE SEQUENCE [LARGE SCALE GENOMIC DNA]</scope>
    <source>
        <strain evidence="3">DSM 41886</strain>
    </source>
</reference>
<dbReference type="EMBL" id="JAVREV010000014">
    <property type="protein sequence ID" value="MDT0445636.1"/>
    <property type="molecule type" value="Genomic_DNA"/>
</dbReference>
<evidence type="ECO:0000256" key="1">
    <source>
        <dbReference type="SAM" id="MobiDB-lite"/>
    </source>
</evidence>
<comment type="caution">
    <text evidence="2">The sequence shown here is derived from an EMBL/GenBank/DDBJ whole genome shotgun (WGS) entry which is preliminary data.</text>
</comment>
<evidence type="ECO:0008006" key="4">
    <source>
        <dbReference type="Google" id="ProtNLM"/>
    </source>
</evidence>
<evidence type="ECO:0000313" key="3">
    <source>
        <dbReference type="Proteomes" id="UP001183615"/>
    </source>
</evidence>
<sequence length="99" mass="10674">MSFLRFLEDDVRELARKLESSGEDMRTASRSLADTDAGRIGPPALSGRCNEFADSWDYGFGQLSELARGIGDVANNAADTFNVTDEDLERALREGGGAA</sequence>
<feature type="compositionally biased region" description="Basic and acidic residues" evidence="1">
    <location>
        <begin position="17"/>
        <end position="27"/>
    </location>
</feature>
<proteinExistence type="predicted"/>
<organism evidence="2 3">
    <name type="scientific">Streptomyces johnsoniae</name>
    <dbReference type="NCBI Taxonomy" id="3075532"/>
    <lineage>
        <taxon>Bacteria</taxon>
        <taxon>Bacillati</taxon>
        <taxon>Actinomycetota</taxon>
        <taxon>Actinomycetes</taxon>
        <taxon>Kitasatosporales</taxon>
        <taxon>Streptomycetaceae</taxon>
        <taxon>Streptomyces</taxon>
    </lineage>
</organism>
<dbReference type="RefSeq" id="WP_311619815.1">
    <property type="nucleotide sequence ID" value="NZ_JAVREV010000014.1"/>
</dbReference>
<feature type="region of interest" description="Disordered" evidence="1">
    <location>
        <begin position="17"/>
        <end position="40"/>
    </location>
</feature>
<gene>
    <name evidence="2" type="ORF">RM779_24000</name>
</gene>
<accession>A0ABU2SAC1</accession>
<dbReference type="Proteomes" id="UP001183615">
    <property type="component" value="Unassembled WGS sequence"/>
</dbReference>
<name>A0ABU2SAC1_9ACTN</name>
<keyword evidence="3" id="KW-1185">Reference proteome</keyword>